<evidence type="ECO:0000313" key="4">
    <source>
        <dbReference type="Proteomes" id="UP000481861"/>
    </source>
</evidence>
<feature type="region of interest" description="Disordered" evidence="1">
    <location>
        <begin position="209"/>
        <end position="269"/>
    </location>
</feature>
<evidence type="ECO:0000256" key="1">
    <source>
        <dbReference type="SAM" id="MobiDB-lite"/>
    </source>
</evidence>
<feature type="compositionally biased region" description="Low complexity" evidence="1">
    <location>
        <begin position="235"/>
        <end position="252"/>
    </location>
</feature>
<evidence type="ECO:0000256" key="2">
    <source>
        <dbReference type="SAM" id="SignalP"/>
    </source>
</evidence>
<dbReference type="OrthoDB" id="5144514at2759"/>
<name>A0A7C8MI63_9PLEO</name>
<organism evidence="3 4">
    <name type="scientific">Massariosphaeria phaeospora</name>
    <dbReference type="NCBI Taxonomy" id="100035"/>
    <lineage>
        <taxon>Eukaryota</taxon>
        <taxon>Fungi</taxon>
        <taxon>Dikarya</taxon>
        <taxon>Ascomycota</taxon>
        <taxon>Pezizomycotina</taxon>
        <taxon>Dothideomycetes</taxon>
        <taxon>Pleosporomycetidae</taxon>
        <taxon>Pleosporales</taxon>
        <taxon>Pleosporales incertae sedis</taxon>
        <taxon>Massariosphaeria</taxon>
    </lineage>
</organism>
<dbReference type="InterPro" id="IPR037176">
    <property type="entry name" value="Osmotin/thaumatin-like_sf"/>
</dbReference>
<comment type="caution">
    <text evidence="3">The sequence shown here is derived from an EMBL/GenBank/DDBJ whole genome shotgun (WGS) entry which is preliminary data.</text>
</comment>
<gene>
    <name evidence="3" type="ORF">BDV95DRAFT_480761</name>
</gene>
<sequence>MQLITLAAAAALVATVSADVSAAAFNLNSTCDTAQPKARVFNRCPYKVYLWSVLQGKGCPPDGGAVLEPGAFYQENFRYPSDDKPDVGVSIKISKINTCSKEVDNVQLEYFMEDRADKQPWKGNYHDVSYVDCLGNSCPTKKEGFYMKSGNENGQFMASEANPNICPELSCNNPTDCAKVAYIMPDDKRTKTCDLKANVDFYMCVDSPEGDYSAPSTPEEPEEEPKETSAETPKETAAPSSSAPVATSDAPAYTPEPQVQKEAVHEPNVKTEVVYVTQFEYVNAKRHAHGHRHQQFRA</sequence>
<dbReference type="AlphaFoldDB" id="A0A7C8MI63"/>
<protein>
    <submittedName>
        <fullName evidence="3">Uncharacterized protein</fullName>
    </submittedName>
</protein>
<dbReference type="PANTHER" id="PTHR36195">
    <property type="entry name" value="DOMAIN PROTEIN, PUTATIVE (AFU_ORTHOLOGUE AFUA_5G01990)-RELATED-RELATED"/>
    <property type="match status" value="1"/>
</dbReference>
<dbReference type="EMBL" id="JAADJZ010000002">
    <property type="protein sequence ID" value="KAF2877461.1"/>
    <property type="molecule type" value="Genomic_DNA"/>
</dbReference>
<keyword evidence="2" id="KW-0732">Signal</keyword>
<dbReference type="SUPFAM" id="SSF49870">
    <property type="entry name" value="Osmotin, thaumatin-like protein"/>
    <property type="match status" value="1"/>
</dbReference>
<feature type="signal peptide" evidence="2">
    <location>
        <begin position="1"/>
        <end position="18"/>
    </location>
</feature>
<dbReference type="Pfam" id="PF04681">
    <property type="entry name" value="Bys1"/>
    <property type="match status" value="1"/>
</dbReference>
<evidence type="ECO:0000313" key="3">
    <source>
        <dbReference type="EMBL" id="KAF2877461.1"/>
    </source>
</evidence>
<proteinExistence type="predicted"/>
<reference evidence="3 4" key="1">
    <citation type="submission" date="2020-01" db="EMBL/GenBank/DDBJ databases">
        <authorList>
            <consortium name="DOE Joint Genome Institute"/>
            <person name="Haridas S."/>
            <person name="Albert R."/>
            <person name="Binder M."/>
            <person name="Bloem J."/>
            <person name="Labutti K."/>
            <person name="Salamov A."/>
            <person name="Andreopoulos B."/>
            <person name="Baker S.E."/>
            <person name="Barry K."/>
            <person name="Bills G."/>
            <person name="Bluhm B.H."/>
            <person name="Cannon C."/>
            <person name="Castanera R."/>
            <person name="Culley D.E."/>
            <person name="Daum C."/>
            <person name="Ezra D."/>
            <person name="Gonzalez J.B."/>
            <person name="Henrissat B."/>
            <person name="Kuo A."/>
            <person name="Liang C."/>
            <person name="Lipzen A."/>
            <person name="Lutzoni F."/>
            <person name="Magnuson J."/>
            <person name="Mondo S."/>
            <person name="Nolan M."/>
            <person name="Ohm R."/>
            <person name="Pangilinan J."/>
            <person name="Park H.-J.H."/>
            <person name="Ramirez L."/>
            <person name="Alfaro M."/>
            <person name="Sun H."/>
            <person name="Tritt A."/>
            <person name="Yoshinaga Y."/>
            <person name="Zwiers L.-H.L."/>
            <person name="Turgeon B.G."/>
            <person name="Goodwin S.B."/>
            <person name="Spatafora J.W."/>
            <person name="Crous P.W."/>
            <person name="Grigoriev I.V."/>
        </authorList>
    </citation>
    <scope>NUCLEOTIDE SEQUENCE [LARGE SCALE GENOMIC DNA]</scope>
    <source>
        <strain evidence="3 4">CBS 611.86</strain>
    </source>
</reference>
<keyword evidence="4" id="KW-1185">Reference proteome</keyword>
<dbReference type="Proteomes" id="UP000481861">
    <property type="component" value="Unassembled WGS sequence"/>
</dbReference>
<accession>A0A7C8MI63</accession>
<dbReference type="InterPro" id="IPR006771">
    <property type="entry name" value="CetA-like"/>
</dbReference>
<feature type="chain" id="PRO_5028869882" evidence="2">
    <location>
        <begin position="19"/>
        <end position="298"/>
    </location>
</feature>